<feature type="compositionally biased region" description="Polar residues" evidence="1">
    <location>
        <begin position="13"/>
        <end position="36"/>
    </location>
</feature>
<gene>
    <name evidence="2" type="ORF">BD311DRAFT_782244</name>
</gene>
<dbReference type="EMBL" id="ML143537">
    <property type="protein sequence ID" value="TBU22552.1"/>
    <property type="molecule type" value="Genomic_DNA"/>
</dbReference>
<feature type="region of interest" description="Disordered" evidence="1">
    <location>
        <begin position="1"/>
        <end position="38"/>
    </location>
</feature>
<reference evidence="2" key="1">
    <citation type="submission" date="2019-01" db="EMBL/GenBank/DDBJ databases">
        <title>Draft genome sequences of three monokaryotic isolates of the white-rot basidiomycete fungus Dichomitus squalens.</title>
        <authorList>
            <consortium name="DOE Joint Genome Institute"/>
            <person name="Lopez S.C."/>
            <person name="Andreopoulos B."/>
            <person name="Pangilinan J."/>
            <person name="Lipzen A."/>
            <person name="Riley R."/>
            <person name="Ahrendt S."/>
            <person name="Ng V."/>
            <person name="Barry K."/>
            <person name="Daum C."/>
            <person name="Grigoriev I.V."/>
            <person name="Hilden K.S."/>
            <person name="Makela M.R."/>
            <person name="de Vries R.P."/>
        </authorList>
    </citation>
    <scope>NUCLEOTIDE SEQUENCE [LARGE SCALE GENOMIC DNA]</scope>
    <source>
        <strain evidence="2">OM18370.1</strain>
    </source>
</reference>
<organism evidence="2">
    <name type="scientific">Dichomitus squalens</name>
    <dbReference type="NCBI Taxonomy" id="114155"/>
    <lineage>
        <taxon>Eukaryota</taxon>
        <taxon>Fungi</taxon>
        <taxon>Dikarya</taxon>
        <taxon>Basidiomycota</taxon>
        <taxon>Agaricomycotina</taxon>
        <taxon>Agaricomycetes</taxon>
        <taxon>Polyporales</taxon>
        <taxon>Polyporaceae</taxon>
        <taxon>Dichomitus</taxon>
    </lineage>
</organism>
<sequence>MEPPASSGFDTIGATQSQSSGILSSVGGPTSATARSHPSALAAGAIAGGLLY</sequence>
<dbReference type="AlphaFoldDB" id="A0A4Q9M9E8"/>
<proteinExistence type="predicted"/>
<name>A0A4Q9M9E8_9APHY</name>
<dbReference type="Proteomes" id="UP000292957">
    <property type="component" value="Unassembled WGS sequence"/>
</dbReference>
<evidence type="ECO:0000256" key="1">
    <source>
        <dbReference type="SAM" id="MobiDB-lite"/>
    </source>
</evidence>
<accession>A0A4Q9M9E8</accession>
<evidence type="ECO:0000313" key="2">
    <source>
        <dbReference type="EMBL" id="TBU22552.1"/>
    </source>
</evidence>
<protein>
    <submittedName>
        <fullName evidence="2">Uncharacterized protein</fullName>
    </submittedName>
</protein>